<gene>
    <name evidence="3" type="ORF">G9F00_004749</name>
</gene>
<keyword evidence="1" id="KW-1133">Transmembrane helix</keyword>
<reference evidence="3" key="2">
    <citation type="submission" date="2020-02" db="EMBL/GenBank/DDBJ databases">
        <authorList>
            <consortium name="NCBI Pathogen Detection Project"/>
        </authorList>
    </citation>
    <scope>NUCLEOTIDE SEQUENCE</scope>
    <source>
        <strain evidence="3">MA.CK_97/00002312</strain>
    </source>
</reference>
<reference evidence="3" key="1">
    <citation type="journal article" date="2018" name="Genome Biol.">
        <title>SKESA: strategic k-mer extension for scrupulous assemblies.</title>
        <authorList>
            <person name="Souvorov A."/>
            <person name="Agarwala R."/>
            <person name="Lipman D.J."/>
        </authorList>
    </citation>
    <scope>NUCLEOTIDE SEQUENCE</scope>
    <source>
        <strain evidence="3">MA.CK_97/00002312</strain>
    </source>
</reference>
<comment type="caution">
    <text evidence="3">The sequence shown here is derived from an EMBL/GenBank/DDBJ whole genome shotgun (WGS) entry which is preliminary data.</text>
</comment>
<evidence type="ECO:0000256" key="1">
    <source>
        <dbReference type="SAM" id="Phobius"/>
    </source>
</evidence>
<proteinExistence type="predicted"/>
<name>A0A744EPC7_SALER</name>
<dbReference type="Pfam" id="PF05707">
    <property type="entry name" value="Zot"/>
    <property type="match status" value="1"/>
</dbReference>
<dbReference type="EMBL" id="DAAUQT010000032">
    <property type="protein sequence ID" value="HAF2502844.1"/>
    <property type="molecule type" value="Genomic_DNA"/>
</dbReference>
<feature type="domain" description="Zona occludens toxin N-terminal" evidence="2">
    <location>
        <begin position="3"/>
        <end position="186"/>
    </location>
</feature>
<dbReference type="AlphaFoldDB" id="A0A744EPC7"/>
<dbReference type="Gene3D" id="3.40.50.300">
    <property type="entry name" value="P-loop containing nucleotide triphosphate hydrolases"/>
    <property type="match status" value="1"/>
</dbReference>
<dbReference type="InterPro" id="IPR027417">
    <property type="entry name" value="P-loop_NTPase"/>
</dbReference>
<organism evidence="3">
    <name type="scientific">Salmonella enterica</name>
    <name type="common">Salmonella choleraesuis</name>
    <dbReference type="NCBI Taxonomy" id="28901"/>
    <lineage>
        <taxon>Bacteria</taxon>
        <taxon>Pseudomonadati</taxon>
        <taxon>Pseudomonadota</taxon>
        <taxon>Gammaproteobacteria</taxon>
        <taxon>Enterobacterales</taxon>
        <taxon>Enterobacteriaceae</taxon>
        <taxon>Salmonella</taxon>
    </lineage>
</organism>
<evidence type="ECO:0000313" key="3">
    <source>
        <dbReference type="EMBL" id="HAF2502844.1"/>
    </source>
</evidence>
<accession>A0A744EPC7</accession>
<keyword evidence="1" id="KW-0812">Transmembrane</keyword>
<protein>
    <recommendedName>
        <fullName evidence="2">Zona occludens toxin N-terminal domain-containing protein</fullName>
    </recommendedName>
</protein>
<feature type="transmembrane region" description="Helical" evidence="1">
    <location>
        <begin position="251"/>
        <end position="271"/>
    </location>
</feature>
<sequence length="361" mass="41002">MPVYFVTGKLGSGKTLVAVGKIRDYLVAGRRVATNINLNLHNMPGVGRMAKNTRVVRLPDHPTPEMLYALGRGNDTRDEACNGLMVLDECGTWFNARTWNDKKRSEVVDWFLHARKLGWDIIFLVQNIGIVDKQARLAVAEHVVYCRRTDRINIPFVGGLFRLFTGGKLPLPKVHVGIVKYGDVQHAPTVDRWVYTGRDLYTSYDTNQLFLSDYEHGSFSYIPPYLTHGQFSVKKDIRYIMRMTKIYFRKMNRVFLIASFLALGVGLGLWYQSGRVVSHESVTTGNATKTDGKGGNIKKLPQLFIASFSQFGDRYMYQLVNVKGDIYNPSDLIAAGYRIEIYSPCNFLIKRGDYVQTVTCR</sequence>
<dbReference type="InterPro" id="IPR008900">
    <property type="entry name" value="Zot_N"/>
</dbReference>
<keyword evidence="1" id="KW-0472">Membrane</keyword>
<evidence type="ECO:0000259" key="2">
    <source>
        <dbReference type="Pfam" id="PF05707"/>
    </source>
</evidence>